<evidence type="ECO:0000313" key="2">
    <source>
        <dbReference type="EMBL" id="XDO01852.1"/>
    </source>
</evidence>
<feature type="coiled-coil region" evidence="1">
    <location>
        <begin position="52"/>
        <end position="79"/>
    </location>
</feature>
<evidence type="ECO:0008006" key="3">
    <source>
        <dbReference type="Google" id="ProtNLM"/>
    </source>
</evidence>
<reference evidence="2" key="1">
    <citation type="submission" date="2024-03" db="EMBL/GenBank/DDBJ databases">
        <title>Eukaryotic viruses encode the ribosomal protein eL40.</title>
        <authorList>
            <person name="Thomy J."/>
            <person name="Schvarcz C.R."/>
            <person name="McBeain K.A."/>
            <person name="Edwards K.F."/>
            <person name="Steward G.F."/>
        </authorList>
    </citation>
    <scope>NUCLEOTIDE SEQUENCE</scope>
    <source>
        <strain evidence="2">FloV-SA2</strain>
    </source>
</reference>
<name>A0AB39J7T7_9VIRU</name>
<accession>A0AB39J7T7</accession>
<organism evidence="2">
    <name type="scientific">Florenciella sp. virus SA2</name>
    <dbReference type="NCBI Taxonomy" id="3240092"/>
    <lineage>
        <taxon>Viruses</taxon>
    </lineage>
</organism>
<dbReference type="EMBL" id="PP542043">
    <property type="protein sequence ID" value="XDO01852.1"/>
    <property type="molecule type" value="Genomic_DNA"/>
</dbReference>
<evidence type="ECO:0000256" key="1">
    <source>
        <dbReference type="SAM" id="Coils"/>
    </source>
</evidence>
<gene>
    <name evidence="2" type="ORF">FloV-SA2_00026</name>
</gene>
<protein>
    <recommendedName>
        <fullName evidence="3">Restriction endonuclease type IV Mrr domain-containing protein</fullName>
    </recommendedName>
</protein>
<keyword evidence="1" id="KW-0175">Coiled coil</keyword>
<sequence length="460" mass="53903">MSNTKSLILSNKKCIDFYEKNPHLDFNEVNELFIDLIQNLSSTSANNNIFCINEMKTLIKDVNKKINSLENNIEKNNQLINMTHSYLQTNKEYYSQEIKNILNNKENDPVMLQLIREANETWTQKSMSTITELMPKINNNISKEITKLIQDSQDKVINDSTKNIQEFLEKDKSVSSPEMLEKLLKDNYENMSTKLLSGFQPFFNQESTFYKNNLDLRNFLDKQNNSTLKGKISEEKLETCLTQAFPAASITNKSGESKSCDYLMARKDKTPIMFENKDYSSNVPNEEIKKFIRDVEYKNCDAIMLSQNSGISTKENYQIDIHNGNIMVFIHFVNYDTSKINIAVNLVDHLRNILNKYKNDKNEINISQEDMILINKEYLLFVQQRNELIDNYKKYYKEHLKKLEEFDMPYLTKLLDGLFTNTEQLTFTCKYCNNFTGKNKRALTTHENNCKKKNNHIILN</sequence>
<proteinExistence type="predicted"/>